<evidence type="ECO:0000259" key="1">
    <source>
        <dbReference type="Pfam" id="PF16405"/>
    </source>
</evidence>
<sequence>MPDCGSGTEIVTQTFYVPDEYAVDTFAVLGINEAGLKKETQLIVRPASGTNFVQNHGPGIEGEFVNGDGTWGKPLEWIVTQEAIVYNKQGWANRDGGVLHPECWGGGYNSGNGIENGKIYRTITLPAGFYTIKYNCVGSAGDVNKVNAYFLAAKGNELPNIDYIPTDEAKVILGKYQGNGESIKNTHEFDFTLDEESEIAFGFVFSMKNESQFRVNSVSLTDKFGSYVIYK</sequence>
<evidence type="ECO:0000313" key="2">
    <source>
        <dbReference type="EMBL" id="KAA6340885.1"/>
    </source>
</evidence>
<reference evidence="2" key="1">
    <citation type="submission" date="2019-03" db="EMBL/GenBank/DDBJ databases">
        <title>Single cell metagenomics reveals metabolic interactions within the superorganism composed of flagellate Streblomastix strix and complex community of Bacteroidetes bacteria on its surface.</title>
        <authorList>
            <person name="Treitli S.C."/>
            <person name="Kolisko M."/>
            <person name="Husnik F."/>
            <person name="Keeling P."/>
            <person name="Hampl V."/>
        </authorList>
    </citation>
    <scope>NUCLEOTIDE SEQUENCE</scope>
    <source>
        <strain evidence="2">STM</strain>
    </source>
</reference>
<proteinExistence type="predicted"/>
<accession>A0A5J4S5Z0</accession>
<protein>
    <recommendedName>
        <fullName evidence="1">DUF5013 domain-containing protein</fullName>
    </recommendedName>
</protein>
<dbReference type="AlphaFoldDB" id="A0A5J4S5Z0"/>
<dbReference type="EMBL" id="SNRY01000426">
    <property type="protein sequence ID" value="KAA6340885.1"/>
    <property type="molecule type" value="Genomic_DNA"/>
</dbReference>
<feature type="domain" description="DUF5013" evidence="1">
    <location>
        <begin position="60"/>
        <end position="202"/>
    </location>
</feature>
<dbReference type="Pfam" id="PF16405">
    <property type="entry name" value="DUF5013"/>
    <property type="match status" value="1"/>
</dbReference>
<dbReference type="InterPro" id="IPR032181">
    <property type="entry name" value="DUF5013"/>
</dbReference>
<comment type="caution">
    <text evidence="2">The sequence shown here is derived from an EMBL/GenBank/DDBJ whole genome shotgun (WGS) entry which is preliminary data.</text>
</comment>
<organism evidence="2">
    <name type="scientific">termite gut metagenome</name>
    <dbReference type="NCBI Taxonomy" id="433724"/>
    <lineage>
        <taxon>unclassified sequences</taxon>
        <taxon>metagenomes</taxon>
        <taxon>organismal metagenomes</taxon>
    </lineage>
</organism>
<gene>
    <name evidence="2" type="ORF">EZS27_011286</name>
</gene>
<name>A0A5J4S5Z0_9ZZZZ</name>